<evidence type="ECO:0000313" key="2">
    <source>
        <dbReference type="Proteomes" id="UP000078486"/>
    </source>
</evidence>
<sequence>MYVYFGHEGGELSPTESTALIVMHQLEELLDYPDEGTPVAILLHSVALLLSCDDGPVPVRREEQHDLFRTAYVRNSFLNSEDGRAALLARLDLFTQKGLSHHLCKNLFIF</sequence>
<name>A0A178IIK4_9BACT</name>
<dbReference type="Proteomes" id="UP000078486">
    <property type="component" value="Unassembled WGS sequence"/>
</dbReference>
<dbReference type="STRING" id="1184151.AW736_09075"/>
<dbReference type="AlphaFoldDB" id="A0A178IIK4"/>
<reference evidence="1 2" key="1">
    <citation type="submission" date="2016-01" db="EMBL/GenBank/DDBJ databases">
        <title>High potential of lignocellulose degradation of a new Verrucomicrobia species.</title>
        <authorList>
            <person name="Wang Y."/>
            <person name="Shi Y."/>
            <person name="Qiu Z."/>
            <person name="Liu S."/>
            <person name="Yang H."/>
        </authorList>
    </citation>
    <scope>NUCLEOTIDE SEQUENCE [LARGE SCALE GENOMIC DNA]</scope>
    <source>
        <strain evidence="1 2">TSB47</strain>
    </source>
</reference>
<dbReference type="EMBL" id="LRRQ01000113">
    <property type="protein sequence ID" value="OAM88926.1"/>
    <property type="molecule type" value="Genomic_DNA"/>
</dbReference>
<evidence type="ECO:0000313" key="1">
    <source>
        <dbReference type="EMBL" id="OAM88926.1"/>
    </source>
</evidence>
<protein>
    <submittedName>
        <fullName evidence="1">Uncharacterized protein</fullName>
    </submittedName>
</protein>
<organism evidence="1 2">
    <name type="scientific">Termitidicoccus mucosus</name>
    <dbReference type="NCBI Taxonomy" id="1184151"/>
    <lineage>
        <taxon>Bacteria</taxon>
        <taxon>Pseudomonadati</taxon>
        <taxon>Verrucomicrobiota</taxon>
        <taxon>Opitutia</taxon>
        <taxon>Opitutales</taxon>
        <taxon>Opitutaceae</taxon>
        <taxon>Termitidicoccus</taxon>
    </lineage>
</organism>
<proteinExistence type="predicted"/>
<gene>
    <name evidence="1" type="ORF">AW736_09075</name>
</gene>
<accession>A0A178IIK4</accession>
<comment type="caution">
    <text evidence="1">The sequence shown here is derived from an EMBL/GenBank/DDBJ whole genome shotgun (WGS) entry which is preliminary data.</text>
</comment>
<keyword evidence="2" id="KW-1185">Reference proteome</keyword>